<dbReference type="PANTHER" id="PTHR33137">
    <property type="entry name" value="MEDIATOR OF RNA POLYMERASE II TRANSCRIPTION SUBUNIT 15A-RELATED"/>
    <property type="match status" value="1"/>
</dbReference>
<dbReference type="PANTHER" id="PTHR33137:SF4">
    <property type="entry name" value="MEDIATOR OF RNA POLYMERASE II TRANSCRIPTION SUBUNIT 15A-RELATED"/>
    <property type="match status" value="1"/>
</dbReference>
<accession>A0A6P8BRL6</accession>
<reference evidence="4" key="2">
    <citation type="submission" date="2025-08" db="UniProtKB">
        <authorList>
            <consortium name="RefSeq"/>
        </authorList>
    </citation>
    <scope>IDENTIFICATION</scope>
    <source>
        <tissue evidence="4">Leaf</tissue>
    </source>
</reference>
<evidence type="ECO:0000259" key="2">
    <source>
        <dbReference type="Pfam" id="PF14111"/>
    </source>
</evidence>
<evidence type="ECO:0000313" key="4">
    <source>
        <dbReference type="RefSeq" id="XP_031372790.1"/>
    </source>
</evidence>
<evidence type="ECO:0000313" key="3">
    <source>
        <dbReference type="Proteomes" id="UP000515151"/>
    </source>
</evidence>
<dbReference type="Pfam" id="PF14111">
    <property type="entry name" value="DUF4283"/>
    <property type="match status" value="1"/>
</dbReference>
<dbReference type="GO" id="GO:0031490">
    <property type="term" value="F:chromatin DNA binding"/>
    <property type="evidence" value="ECO:0007669"/>
    <property type="project" value="InterPro"/>
</dbReference>
<protein>
    <submittedName>
        <fullName evidence="4">Uncharacterized protein LOC116187910</fullName>
    </submittedName>
</protein>
<feature type="domain" description="DUF4283" evidence="2">
    <location>
        <begin position="71"/>
        <end position="146"/>
    </location>
</feature>
<reference evidence="3" key="1">
    <citation type="journal article" date="2020" name="Plant Biotechnol. J.">
        <title>The pomegranate (Punica granatum L.) draft genome dissects genetic divergence between soft- and hard-seeded cultivars.</title>
        <authorList>
            <person name="Luo X."/>
            <person name="Li H."/>
            <person name="Wu Z."/>
            <person name="Yao W."/>
            <person name="Zhao P."/>
            <person name="Cao D."/>
            <person name="Yu H."/>
            <person name="Li K."/>
            <person name="Poudel K."/>
            <person name="Zhao D."/>
            <person name="Zhang F."/>
            <person name="Xia X."/>
            <person name="Chen L."/>
            <person name="Wang Q."/>
            <person name="Jing D."/>
            <person name="Cao S."/>
        </authorList>
    </citation>
    <scope>NUCLEOTIDE SEQUENCE [LARGE SCALE GENOMIC DNA]</scope>
    <source>
        <strain evidence="3">cv. Tunisia</strain>
    </source>
</reference>
<evidence type="ECO:0000256" key="1">
    <source>
        <dbReference type="SAM" id="MobiDB-lite"/>
    </source>
</evidence>
<name>A0A6P8BRL6_PUNGR</name>
<sequence length="434" mass="49394">MAGHQSSETAPNLHVNCIWSSISGDKVGNGTKSWTNLFGSGCSQSLVFHSPVEVSGRKIAKPPREVIERGKNQWQNCLIGWFVGSTPDFKQVTSTVNMLWENTVRVSTRGQLYIFKFSDGETLNWVLESGPWHVGHIPLILQRWCTELSVGKADFRKIPVWVILRNIPMHLYDCTGISYIASVVGKPLYMDKGTAQQTHLDFAKVCVEIDFDNEIPAEIMLDCGDDFVVGISVSIPWVPEKCSKCRVFGHNCLRQQQSSLQRDMQQRLQASGSVLQPTQNMMDQQNQLYRNQRGLAEASSMPLDSTAQAGQANGGDWQEEIYQKIKSLKDFYLQDLNEMYQKIATKLQQHDSLPQHPRSEQLEKLILFKVMLERLIAMLQFPKSEIYPGLKEKLPSYEKQIVQFLNTNRPRRQQGQLPPHHMPSVQPHSFLLPL</sequence>
<dbReference type="AlphaFoldDB" id="A0A6P8BRL6"/>
<dbReference type="RefSeq" id="XP_031372790.1">
    <property type="nucleotide sequence ID" value="XM_031516930.1"/>
</dbReference>
<dbReference type="GeneID" id="116187910"/>
<dbReference type="Proteomes" id="UP000515151">
    <property type="component" value="Chromosome 8"/>
</dbReference>
<organism evidence="3 4">
    <name type="scientific">Punica granatum</name>
    <name type="common">Pomegranate</name>
    <dbReference type="NCBI Taxonomy" id="22663"/>
    <lineage>
        <taxon>Eukaryota</taxon>
        <taxon>Viridiplantae</taxon>
        <taxon>Streptophyta</taxon>
        <taxon>Embryophyta</taxon>
        <taxon>Tracheophyta</taxon>
        <taxon>Spermatophyta</taxon>
        <taxon>Magnoliopsida</taxon>
        <taxon>eudicotyledons</taxon>
        <taxon>Gunneridae</taxon>
        <taxon>Pentapetalae</taxon>
        <taxon>rosids</taxon>
        <taxon>malvids</taxon>
        <taxon>Myrtales</taxon>
        <taxon>Lythraceae</taxon>
        <taxon>Punica</taxon>
    </lineage>
</organism>
<dbReference type="OrthoDB" id="1056280at2759"/>
<gene>
    <name evidence="4" type="primary">LOC116187910</name>
</gene>
<proteinExistence type="predicted"/>
<dbReference type="InterPro" id="IPR025558">
    <property type="entry name" value="DUF4283"/>
</dbReference>
<feature type="region of interest" description="Disordered" evidence="1">
    <location>
        <begin position="411"/>
        <end position="434"/>
    </location>
</feature>
<dbReference type="GO" id="GO:0003713">
    <property type="term" value="F:transcription coactivator activity"/>
    <property type="evidence" value="ECO:0007669"/>
    <property type="project" value="InterPro"/>
</dbReference>
<keyword evidence="3" id="KW-1185">Reference proteome</keyword>
<dbReference type="InterPro" id="IPR044661">
    <property type="entry name" value="MED15a/b/c-like"/>
</dbReference>